<accession>A0A1M6RN65</accession>
<protein>
    <submittedName>
        <fullName evidence="2">L-2-amino-thiazoline-4-carboxylic acid hydrolase</fullName>
    </submittedName>
</protein>
<proteinExistence type="predicted"/>
<dbReference type="EMBL" id="FQZU01000022">
    <property type="protein sequence ID" value="SHK33768.1"/>
    <property type="molecule type" value="Genomic_DNA"/>
</dbReference>
<name>A0A1M6RN65_9BACT</name>
<evidence type="ECO:0000313" key="3">
    <source>
        <dbReference type="Proteomes" id="UP000183994"/>
    </source>
</evidence>
<dbReference type="RefSeq" id="WP_244549335.1">
    <property type="nucleotide sequence ID" value="NZ_FQZU01000022.1"/>
</dbReference>
<dbReference type="GO" id="GO:0016787">
    <property type="term" value="F:hydrolase activity"/>
    <property type="evidence" value="ECO:0007669"/>
    <property type="project" value="UniProtKB-KW"/>
</dbReference>
<dbReference type="AlphaFoldDB" id="A0A1M6RN65"/>
<keyword evidence="3" id="KW-1185">Reference proteome</keyword>
<organism evidence="2 3">
    <name type="scientific">Desulfatibacillum alkenivorans DSM 16219</name>
    <dbReference type="NCBI Taxonomy" id="1121393"/>
    <lineage>
        <taxon>Bacteria</taxon>
        <taxon>Pseudomonadati</taxon>
        <taxon>Thermodesulfobacteriota</taxon>
        <taxon>Desulfobacteria</taxon>
        <taxon>Desulfobacterales</taxon>
        <taxon>Desulfatibacillaceae</taxon>
        <taxon>Desulfatibacillum</taxon>
    </lineage>
</organism>
<feature type="region of interest" description="Disordered" evidence="1">
    <location>
        <begin position="1"/>
        <end position="31"/>
    </location>
</feature>
<evidence type="ECO:0000256" key="1">
    <source>
        <dbReference type="SAM" id="MobiDB-lite"/>
    </source>
</evidence>
<dbReference type="Pfam" id="PF14196">
    <property type="entry name" value="ATC_hydrolase"/>
    <property type="match status" value="1"/>
</dbReference>
<dbReference type="InterPro" id="IPR026002">
    <property type="entry name" value="ATC_hydrolase-like"/>
</dbReference>
<gene>
    <name evidence="2" type="ORF">SAMN02745216_03301</name>
</gene>
<evidence type="ECO:0000313" key="2">
    <source>
        <dbReference type="EMBL" id="SHK33768.1"/>
    </source>
</evidence>
<reference evidence="3" key="1">
    <citation type="submission" date="2016-11" db="EMBL/GenBank/DDBJ databases">
        <authorList>
            <person name="Varghese N."/>
            <person name="Submissions S."/>
        </authorList>
    </citation>
    <scope>NUCLEOTIDE SEQUENCE [LARGE SCALE GENOMIC DNA]</scope>
    <source>
        <strain evidence="3">DSM 16219</strain>
    </source>
</reference>
<dbReference type="Proteomes" id="UP000183994">
    <property type="component" value="Unassembled WGS sequence"/>
</dbReference>
<sequence>MNKNKVLKDLVPAKAKKAEAEEQEEEGGGEMAQDINSVDLIVRREIEALIASPLIEAYSQEFGKEASEAVAQKVIQKLALEAGKMLKMFAGGDTMEHLQRALPLFSQGGALEFDIVEASEKKAAVNVTRCKYAEMYKEHGLEKFGCLLGCGRDFALMEGFNPKIKFTRTQTIMEGADYCDFRFEIEE</sequence>
<keyword evidence="2" id="KW-0378">Hydrolase</keyword>
<dbReference type="STRING" id="1121393.SAMN02745216_03301"/>